<reference evidence="2 3" key="1">
    <citation type="submission" date="2019-02" db="EMBL/GenBank/DDBJ databases">
        <title>Deep-cultivation of Planctomycetes and their phenomic and genomic characterization uncovers novel biology.</title>
        <authorList>
            <person name="Wiegand S."/>
            <person name="Jogler M."/>
            <person name="Boedeker C."/>
            <person name="Pinto D."/>
            <person name="Vollmers J."/>
            <person name="Rivas-Marin E."/>
            <person name="Kohn T."/>
            <person name="Peeters S.H."/>
            <person name="Heuer A."/>
            <person name="Rast P."/>
            <person name="Oberbeckmann S."/>
            <person name="Bunk B."/>
            <person name="Jeske O."/>
            <person name="Meyerdierks A."/>
            <person name="Storesund J.E."/>
            <person name="Kallscheuer N."/>
            <person name="Luecker S."/>
            <person name="Lage O.M."/>
            <person name="Pohl T."/>
            <person name="Merkel B.J."/>
            <person name="Hornburger P."/>
            <person name="Mueller R.-W."/>
            <person name="Bruemmer F."/>
            <person name="Labrenz M."/>
            <person name="Spormann A.M."/>
            <person name="Op Den Camp H."/>
            <person name="Overmann J."/>
            <person name="Amann R."/>
            <person name="Jetten M.S.M."/>
            <person name="Mascher T."/>
            <person name="Medema M.H."/>
            <person name="Devos D.P."/>
            <person name="Kaster A.-K."/>
            <person name="Ovreas L."/>
            <person name="Rohde M."/>
            <person name="Galperin M.Y."/>
            <person name="Jogler C."/>
        </authorList>
    </citation>
    <scope>NUCLEOTIDE SEQUENCE [LARGE SCALE GENOMIC DNA]</scope>
    <source>
        <strain evidence="2 3">CA13</strain>
    </source>
</reference>
<gene>
    <name evidence="2" type="ORF">CA13_42890</name>
</gene>
<evidence type="ECO:0000313" key="2">
    <source>
        <dbReference type="EMBL" id="TWT82826.1"/>
    </source>
</evidence>
<proteinExistence type="predicted"/>
<organism evidence="2 3">
    <name type="scientific">Novipirellula herctigrandis</name>
    <dbReference type="NCBI Taxonomy" id="2527986"/>
    <lineage>
        <taxon>Bacteria</taxon>
        <taxon>Pseudomonadati</taxon>
        <taxon>Planctomycetota</taxon>
        <taxon>Planctomycetia</taxon>
        <taxon>Pirellulales</taxon>
        <taxon>Pirellulaceae</taxon>
        <taxon>Novipirellula</taxon>
    </lineage>
</organism>
<sequence length="239" mass="26392">MVDRGWFVAAKSTYWPLCYGALDRLEESCASVGTSKKDELSLSLEQNVAWLDLAASAAMTDGNAGIESFAERFAAFAEAIRTGKDVPSDDLINRCITVGEICMAKSHLLRADELDQQDVPARSNSKKPKSKVKSAIVLAAEKEIKQEQLEAVLAQYRYDAIQSLRHRMVAQTYLKEAANSGHFSLSESMSEALPEVSELEKTDDITGDSNGNIRPKVKQMKEVTEREWTSLRAKADGIE</sequence>
<keyword evidence="3" id="KW-1185">Reference proteome</keyword>
<comment type="caution">
    <text evidence="2">The sequence shown here is derived from an EMBL/GenBank/DDBJ whole genome shotgun (WGS) entry which is preliminary data.</text>
</comment>
<protein>
    <submittedName>
        <fullName evidence="2">Uncharacterized protein</fullName>
    </submittedName>
</protein>
<dbReference type="EMBL" id="SJPJ01000001">
    <property type="protein sequence ID" value="TWT82826.1"/>
    <property type="molecule type" value="Genomic_DNA"/>
</dbReference>
<evidence type="ECO:0000256" key="1">
    <source>
        <dbReference type="SAM" id="MobiDB-lite"/>
    </source>
</evidence>
<evidence type="ECO:0000313" key="3">
    <source>
        <dbReference type="Proteomes" id="UP000315010"/>
    </source>
</evidence>
<feature type="region of interest" description="Disordered" evidence="1">
    <location>
        <begin position="197"/>
        <end position="221"/>
    </location>
</feature>
<name>A0A5C5Z6Z4_9BACT</name>
<accession>A0A5C5Z6Z4</accession>
<dbReference type="Proteomes" id="UP000315010">
    <property type="component" value="Unassembled WGS sequence"/>
</dbReference>
<dbReference type="AlphaFoldDB" id="A0A5C5Z6Z4"/>
<dbReference type="OrthoDB" id="251381at2"/>